<dbReference type="AlphaFoldDB" id="A0AAD1QXD7"/>
<accession>A0AAD1QXD7</accession>
<dbReference type="Gene3D" id="3.60.10.10">
    <property type="entry name" value="Endonuclease/exonuclease/phosphatase"/>
    <property type="match status" value="1"/>
</dbReference>
<evidence type="ECO:0000313" key="2">
    <source>
        <dbReference type="Proteomes" id="UP001295444"/>
    </source>
</evidence>
<dbReference type="PANTHER" id="PTHR31635:SF196">
    <property type="entry name" value="REVERSE TRANSCRIPTASE DOMAIN-CONTAINING PROTEIN-RELATED"/>
    <property type="match status" value="1"/>
</dbReference>
<dbReference type="Proteomes" id="UP001295444">
    <property type="component" value="Chromosome 01"/>
</dbReference>
<organism evidence="1 2">
    <name type="scientific">Pelobates cultripes</name>
    <name type="common">Western spadefoot toad</name>
    <dbReference type="NCBI Taxonomy" id="61616"/>
    <lineage>
        <taxon>Eukaryota</taxon>
        <taxon>Metazoa</taxon>
        <taxon>Chordata</taxon>
        <taxon>Craniata</taxon>
        <taxon>Vertebrata</taxon>
        <taxon>Euteleostomi</taxon>
        <taxon>Amphibia</taxon>
        <taxon>Batrachia</taxon>
        <taxon>Anura</taxon>
        <taxon>Pelobatoidea</taxon>
        <taxon>Pelobatidae</taxon>
        <taxon>Pelobates</taxon>
    </lineage>
</organism>
<keyword evidence="2" id="KW-1185">Reference proteome</keyword>
<dbReference type="SUPFAM" id="SSF56219">
    <property type="entry name" value="DNase I-like"/>
    <property type="match status" value="1"/>
</dbReference>
<sequence length="419" mass="47880">MASFAVCSLYAPATPDPTFWSTFKAHLGSITAKYLIVGGDMNATHAPAIDRRTQKDITPAPTRNDKLYASFLNETMLLDIWRAHHPADRDFTFYSHTHRSYSRIDCFLVTQTTQPWTTHSQIGNITWSDHAEITLDLQIPRLSRPWRWRLNPWILRDKETVQTITGHLQTYFELNATEDMAPTTVWAAHKATIRGHLIAIATAHKRRRLRDLTEALAKLTKLETLHKRHPSDTVLKELTELREHLRRLSSVDVARNLMWTKQRFYEKGNKADALLANCLKKRQDNKRISKIRTSTGEITKNPDRIAQEFLQYYTKLYDHADPPGPTGDESQRERISSFLRPLNLPTLSTQAQALLEAPMEGEELAQAIRNHPDIQGIQIRQEKYAVAAYADDVLLTLADPIPSLHATLEVIAEYSSFSG</sequence>
<dbReference type="InterPro" id="IPR036691">
    <property type="entry name" value="Endo/exonu/phosph_ase_sf"/>
</dbReference>
<protein>
    <recommendedName>
        <fullName evidence="3">Reverse transcriptase</fullName>
    </recommendedName>
</protein>
<evidence type="ECO:0000313" key="1">
    <source>
        <dbReference type="EMBL" id="CAH2219430.1"/>
    </source>
</evidence>
<gene>
    <name evidence="1" type="ORF">PECUL_23A026531</name>
</gene>
<dbReference type="EMBL" id="OW240912">
    <property type="protein sequence ID" value="CAH2219430.1"/>
    <property type="molecule type" value="Genomic_DNA"/>
</dbReference>
<proteinExistence type="predicted"/>
<reference evidence="1" key="1">
    <citation type="submission" date="2022-03" db="EMBL/GenBank/DDBJ databases">
        <authorList>
            <person name="Alioto T."/>
            <person name="Alioto T."/>
            <person name="Gomez Garrido J."/>
        </authorList>
    </citation>
    <scope>NUCLEOTIDE SEQUENCE</scope>
</reference>
<name>A0AAD1QXD7_PELCU</name>
<dbReference type="PANTHER" id="PTHR31635">
    <property type="entry name" value="REVERSE TRANSCRIPTASE DOMAIN-CONTAINING PROTEIN-RELATED"/>
    <property type="match status" value="1"/>
</dbReference>
<feature type="non-terminal residue" evidence="1">
    <location>
        <position position="419"/>
    </location>
</feature>
<evidence type="ECO:0008006" key="3">
    <source>
        <dbReference type="Google" id="ProtNLM"/>
    </source>
</evidence>